<evidence type="ECO:0000313" key="3">
    <source>
        <dbReference type="Proteomes" id="UP000241394"/>
    </source>
</evidence>
<reference evidence="2 3" key="1">
    <citation type="submission" date="2017-07" db="EMBL/GenBank/DDBJ databases">
        <title>An improved, manually edited Actinidia chinensis var. chinensis (kiwifruit) genome highlights the challenges associated with draft genomes and gene prediction in plants.</title>
        <authorList>
            <person name="Pilkington S."/>
            <person name="Crowhurst R."/>
            <person name="Hilario E."/>
            <person name="Nardozza S."/>
            <person name="Fraser L."/>
            <person name="Peng Y."/>
            <person name="Gunaseelan K."/>
            <person name="Simpson R."/>
            <person name="Tahir J."/>
            <person name="Deroles S."/>
            <person name="Templeton K."/>
            <person name="Luo Z."/>
            <person name="Davy M."/>
            <person name="Cheng C."/>
            <person name="Mcneilage M."/>
            <person name="Scaglione D."/>
            <person name="Liu Y."/>
            <person name="Zhang Q."/>
            <person name="Datson P."/>
            <person name="De Silva N."/>
            <person name="Gardiner S."/>
            <person name="Bassett H."/>
            <person name="Chagne D."/>
            <person name="Mccallum J."/>
            <person name="Dzierzon H."/>
            <person name="Deng C."/>
            <person name="Wang Y.-Y."/>
            <person name="Barron N."/>
            <person name="Manako K."/>
            <person name="Bowen J."/>
            <person name="Foster T."/>
            <person name="Erridge Z."/>
            <person name="Tiffin H."/>
            <person name="Waite C."/>
            <person name="Davies K."/>
            <person name="Grierson E."/>
            <person name="Laing W."/>
            <person name="Kirk R."/>
            <person name="Chen X."/>
            <person name="Wood M."/>
            <person name="Montefiori M."/>
            <person name="Brummell D."/>
            <person name="Schwinn K."/>
            <person name="Catanach A."/>
            <person name="Fullerton C."/>
            <person name="Li D."/>
            <person name="Meiyalaghan S."/>
            <person name="Nieuwenhuizen N."/>
            <person name="Read N."/>
            <person name="Prakash R."/>
            <person name="Hunter D."/>
            <person name="Zhang H."/>
            <person name="Mckenzie M."/>
            <person name="Knabel M."/>
            <person name="Harris A."/>
            <person name="Allan A."/>
            <person name="Chen A."/>
            <person name="Janssen B."/>
            <person name="Plunkett B."/>
            <person name="Dwamena C."/>
            <person name="Voogd C."/>
            <person name="Leif D."/>
            <person name="Lafferty D."/>
            <person name="Souleyre E."/>
            <person name="Varkonyi-Gasic E."/>
            <person name="Gambi F."/>
            <person name="Hanley J."/>
            <person name="Yao J.-L."/>
            <person name="Cheung J."/>
            <person name="David K."/>
            <person name="Warren B."/>
            <person name="Marsh K."/>
            <person name="Snowden K."/>
            <person name="Lin-Wang K."/>
            <person name="Brian L."/>
            <person name="Martinez-Sanchez M."/>
            <person name="Wang M."/>
            <person name="Ileperuma N."/>
            <person name="Macnee N."/>
            <person name="Campin R."/>
            <person name="Mcatee P."/>
            <person name="Drummond R."/>
            <person name="Espley R."/>
            <person name="Ireland H."/>
            <person name="Wu R."/>
            <person name="Atkinson R."/>
            <person name="Karunairetnam S."/>
            <person name="Bulley S."/>
            <person name="Chunkath S."/>
            <person name="Hanley Z."/>
            <person name="Storey R."/>
            <person name="Thrimawithana A."/>
            <person name="Thomson S."/>
            <person name="David C."/>
            <person name="Testolin R."/>
        </authorList>
    </citation>
    <scope>NUCLEOTIDE SEQUENCE [LARGE SCALE GENOMIC DNA]</scope>
    <source>
        <strain evidence="3">cv. Red5</strain>
        <tissue evidence="2">Young leaf</tissue>
    </source>
</reference>
<protein>
    <submittedName>
        <fullName evidence="2">Cyclin-dependent kinases regulatory subunit like</fullName>
    </submittedName>
</protein>
<name>A0A2R6QT14_ACTCC</name>
<keyword evidence="3" id="KW-1185">Reference proteome</keyword>
<dbReference type="Proteomes" id="UP000241394">
    <property type="component" value="Chromosome LG13"/>
</dbReference>
<dbReference type="GO" id="GO:0016301">
    <property type="term" value="F:kinase activity"/>
    <property type="evidence" value="ECO:0007669"/>
    <property type="project" value="UniProtKB-KW"/>
</dbReference>
<keyword evidence="1" id="KW-1133">Transmembrane helix</keyword>
<keyword evidence="2" id="KW-0808">Transferase</keyword>
<keyword evidence="1" id="KW-0472">Membrane</keyword>
<accession>A0A2R6QT14</accession>
<evidence type="ECO:0000313" key="2">
    <source>
        <dbReference type="EMBL" id="PSS14250.1"/>
    </source>
</evidence>
<keyword evidence="2" id="KW-0418">Kinase</keyword>
<dbReference type="Gramene" id="PSS14250">
    <property type="protein sequence ID" value="PSS14250"/>
    <property type="gene ID" value="CEY00_Acc33518"/>
</dbReference>
<dbReference type="EMBL" id="NKQK01000013">
    <property type="protein sequence ID" value="PSS14250.1"/>
    <property type="molecule type" value="Genomic_DNA"/>
</dbReference>
<dbReference type="InParanoid" id="A0A2R6QT14"/>
<sequence>MRFYLLKWPNCSPRIGFSLKYIGSVLGVMSGFKTKGSALVTSMWSLLWILLCLDCISGVYVKFVSLCSFVVIVSFALNRS</sequence>
<evidence type="ECO:0000256" key="1">
    <source>
        <dbReference type="SAM" id="Phobius"/>
    </source>
</evidence>
<feature type="transmembrane region" description="Helical" evidence="1">
    <location>
        <begin position="46"/>
        <end position="77"/>
    </location>
</feature>
<organism evidence="2 3">
    <name type="scientific">Actinidia chinensis var. chinensis</name>
    <name type="common">Chinese soft-hair kiwi</name>
    <dbReference type="NCBI Taxonomy" id="1590841"/>
    <lineage>
        <taxon>Eukaryota</taxon>
        <taxon>Viridiplantae</taxon>
        <taxon>Streptophyta</taxon>
        <taxon>Embryophyta</taxon>
        <taxon>Tracheophyta</taxon>
        <taxon>Spermatophyta</taxon>
        <taxon>Magnoliopsida</taxon>
        <taxon>eudicotyledons</taxon>
        <taxon>Gunneridae</taxon>
        <taxon>Pentapetalae</taxon>
        <taxon>asterids</taxon>
        <taxon>Ericales</taxon>
        <taxon>Actinidiaceae</taxon>
        <taxon>Actinidia</taxon>
    </lineage>
</organism>
<proteinExistence type="predicted"/>
<gene>
    <name evidence="2" type="ORF">CEY00_Acc33518</name>
</gene>
<comment type="caution">
    <text evidence="2">The sequence shown here is derived from an EMBL/GenBank/DDBJ whole genome shotgun (WGS) entry which is preliminary data.</text>
</comment>
<reference evidence="3" key="2">
    <citation type="journal article" date="2018" name="BMC Genomics">
        <title>A manually annotated Actinidia chinensis var. chinensis (kiwifruit) genome highlights the challenges associated with draft genomes and gene prediction in plants.</title>
        <authorList>
            <person name="Pilkington S.M."/>
            <person name="Crowhurst R."/>
            <person name="Hilario E."/>
            <person name="Nardozza S."/>
            <person name="Fraser L."/>
            <person name="Peng Y."/>
            <person name="Gunaseelan K."/>
            <person name="Simpson R."/>
            <person name="Tahir J."/>
            <person name="Deroles S.C."/>
            <person name="Templeton K."/>
            <person name="Luo Z."/>
            <person name="Davy M."/>
            <person name="Cheng C."/>
            <person name="McNeilage M."/>
            <person name="Scaglione D."/>
            <person name="Liu Y."/>
            <person name="Zhang Q."/>
            <person name="Datson P."/>
            <person name="De Silva N."/>
            <person name="Gardiner S.E."/>
            <person name="Bassett H."/>
            <person name="Chagne D."/>
            <person name="McCallum J."/>
            <person name="Dzierzon H."/>
            <person name="Deng C."/>
            <person name="Wang Y.Y."/>
            <person name="Barron L."/>
            <person name="Manako K."/>
            <person name="Bowen J."/>
            <person name="Foster T.M."/>
            <person name="Erridge Z.A."/>
            <person name="Tiffin H."/>
            <person name="Waite C.N."/>
            <person name="Davies K.M."/>
            <person name="Grierson E.P."/>
            <person name="Laing W.A."/>
            <person name="Kirk R."/>
            <person name="Chen X."/>
            <person name="Wood M."/>
            <person name="Montefiori M."/>
            <person name="Brummell D.A."/>
            <person name="Schwinn K.E."/>
            <person name="Catanach A."/>
            <person name="Fullerton C."/>
            <person name="Li D."/>
            <person name="Meiyalaghan S."/>
            <person name="Nieuwenhuizen N."/>
            <person name="Read N."/>
            <person name="Prakash R."/>
            <person name="Hunter D."/>
            <person name="Zhang H."/>
            <person name="McKenzie M."/>
            <person name="Knabel M."/>
            <person name="Harris A."/>
            <person name="Allan A.C."/>
            <person name="Gleave A."/>
            <person name="Chen A."/>
            <person name="Janssen B.J."/>
            <person name="Plunkett B."/>
            <person name="Ampomah-Dwamena C."/>
            <person name="Voogd C."/>
            <person name="Leif D."/>
            <person name="Lafferty D."/>
            <person name="Souleyre E.J.F."/>
            <person name="Varkonyi-Gasic E."/>
            <person name="Gambi F."/>
            <person name="Hanley J."/>
            <person name="Yao J.L."/>
            <person name="Cheung J."/>
            <person name="David K.M."/>
            <person name="Warren B."/>
            <person name="Marsh K."/>
            <person name="Snowden K.C."/>
            <person name="Lin-Wang K."/>
            <person name="Brian L."/>
            <person name="Martinez-Sanchez M."/>
            <person name="Wang M."/>
            <person name="Ileperuma N."/>
            <person name="Macnee N."/>
            <person name="Campin R."/>
            <person name="McAtee P."/>
            <person name="Drummond R.S.M."/>
            <person name="Espley R.V."/>
            <person name="Ireland H.S."/>
            <person name="Wu R."/>
            <person name="Atkinson R.G."/>
            <person name="Karunairetnam S."/>
            <person name="Bulley S."/>
            <person name="Chunkath S."/>
            <person name="Hanley Z."/>
            <person name="Storey R."/>
            <person name="Thrimawithana A.H."/>
            <person name="Thomson S."/>
            <person name="David C."/>
            <person name="Testolin R."/>
            <person name="Huang H."/>
            <person name="Hellens R.P."/>
            <person name="Schaffer R.J."/>
        </authorList>
    </citation>
    <scope>NUCLEOTIDE SEQUENCE [LARGE SCALE GENOMIC DNA]</scope>
    <source>
        <strain evidence="3">cv. Red5</strain>
    </source>
</reference>
<dbReference type="AlphaFoldDB" id="A0A2R6QT14"/>
<keyword evidence="1" id="KW-0812">Transmembrane</keyword>